<dbReference type="GO" id="GO:0033617">
    <property type="term" value="P:mitochondrial respiratory chain complex IV assembly"/>
    <property type="evidence" value="ECO:0007669"/>
    <property type="project" value="TreeGrafter"/>
</dbReference>
<dbReference type="HOGENOM" id="CLU_079101_1_0_1"/>
<evidence type="ECO:0000313" key="7">
    <source>
        <dbReference type="EMBL" id="KIK98308.1"/>
    </source>
</evidence>
<dbReference type="GO" id="GO:0005739">
    <property type="term" value="C:mitochondrion"/>
    <property type="evidence" value="ECO:0007669"/>
    <property type="project" value="UniProtKB-SubCell"/>
</dbReference>
<name>A0A0D0DUW4_9AGAM</name>
<dbReference type="AlphaFoldDB" id="A0A0D0DUW4"/>
<keyword evidence="3 5" id="KW-1133">Transmembrane helix</keyword>
<evidence type="ECO:0000256" key="5">
    <source>
        <dbReference type="SAM" id="Phobius"/>
    </source>
</evidence>
<dbReference type="STRING" id="930991.A0A0D0DUW4"/>
<accession>A0A0D0DUW4</accession>
<gene>
    <name evidence="7" type="ORF">PAXRUDRAFT_700131</name>
</gene>
<organism evidence="7 8">
    <name type="scientific">Paxillus rubicundulus Ve08.2h10</name>
    <dbReference type="NCBI Taxonomy" id="930991"/>
    <lineage>
        <taxon>Eukaryota</taxon>
        <taxon>Fungi</taxon>
        <taxon>Dikarya</taxon>
        <taxon>Basidiomycota</taxon>
        <taxon>Agaricomycotina</taxon>
        <taxon>Agaricomycetes</taxon>
        <taxon>Agaricomycetidae</taxon>
        <taxon>Boletales</taxon>
        <taxon>Paxilineae</taxon>
        <taxon>Paxillaceae</taxon>
        <taxon>Paxillus</taxon>
    </lineage>
</organism>
<keyword evidence="2 5" id="KW-0812">Transmembrane</keyword>
<dbReference type="PROSITE" id="PS51503">
    <property type="entry name" value="HIG1"/>
    <property type="match status" value="1"/>
</dbReference>
<reference evidence="7 8" key="1">
    <citation type="submission" date="2014-04" db="EMBL/GenBank/DDBJ databases">
        <authorList>
            <consortium name="DOE Joint Genome Institute"/>
            <person name="Kuo A."/>
            <person name="Kohler A."/>
            <person name="Jargeat P."/>
            <person name="Nagy L.G."/>
            <person name="Floudas D."/>
            <person name="Copeland A."/>
            <person name="Barry K.W."/>
            <person name="Cichocki N."/>
            <person name="Veneault-Fourrey C."/>
            <person name="LaButti K."/>
            <person name="Lindquist E.A."/>
            <person name="Lipzen A."/>
            <person name="Lundell T."/>
            <person name="Morin E."/>
            <person name="Murat C."/>
            <person name="Sun H."/>
            <person name="Tunlid A."/>
            <person name="Henrissat B."/>
            <person name="Grigoriev I.V."/>
            <person name="Hibbett D.S."/>
            <person name="Martin F."/>
            <person name="Nordberg H.P."/>
            <person name="Cantor M.N."/>
            <person name="Hua S.X."/>
        </authorList>
    </citation>
    <scope>NUCLEOTIDE SEQUENCE [LARGE SCALE GENOMIC DNA]</scope>
    <source>
        <strain evidence="7 8">Ve08.2h10</strain>
    </source>
</reference>
<comment type="subcellular location">
    <subcellularLocation>
        <location evidence="1">Mitochondrion</location>
    </subcellularLocation>
</comment>
<dbReference type="PANTHER" id="PTHR28018">
    <property type="entry name" value="RESPIRATORY SUPERCOMPLEX FACTOR 2, MITOCHONDRIAL"/>
    <property type="match status" value="1"/>
</dbReference>
<sequence length="195" mass="21898">MKIGLSDEEIREHRAVTIQGAVEGALIGTGIAFPAFYLLNKRFRYYHSLPLPLKVLGGVIVITPLISIRGEQRGLEYDRQHWTGVGKTELERSEQAERERWASMGLKDKVAYWAARHQLSVIMGSWATTMTIAGHIILRDPMLTMSQKVVQARLWAQGLTIGVLIATAALTHAQRVDAVETRRHGGDHSWLHVRD</sequence>
<feature type="transmembrane region" description="Helical" evidence="5">
    <location>
        <begin position="119"/>
        <end position="138"/>
    </location>
</feature>
<dbReference type="EMBL" id="KN824898">
    <property type="protein sequence ID" value="KIK98308.1"/>
    <property type="molecule type" value="Genomic_DNA"/>
</dbReference>
<dbReference type="PANTHER" id="PTHR28018:SF3">
    <property type="entry name" value="RESPIRATORY SUPERCOMPLEX FACTOR 2, MITOCHONDRIAL"/>
    <property type="match status" value="1"/>
</dbReference>
<dbReference type="OrthoDB" id="1915122at2759"/>
<reference evidence="8" key="2">
    <citation type="submission" date="2015-01" db="EMBL/GenBank/DDBJ databases">
        <title>Evolutionary Origins and Diversification of the Mycorrhizal Mutualists.</title>
        <authorList>
            <consortium name="DOE Joint Genome Institute"/>
            <consortium name="Mycorrhizal Genomics Consortium"/>
            <person name="Kohler A."/>
            <person name="Kuo A."/>
            <person name="Nagy L.G."/>
            <person name="Floudas D."/>
            <person name="Copeland A."/>
            <person name="Barry K.W."/>
            <person name="Cichocki N."/>
            <person name="Veneault-Fourrey C."/>
            <person name="LaButti K."/>
            <person name="Lindquist E.A."/>
            <person name="Lipzen A."/>
            <person name="Lundell T."/>
            <person name="Morin E."/>
            <person name="Murat C."/>
            <person name="Riley R."/>
            <person name="Ohm R."/>
            <person name="Sun H."/>
            <person name="Tunlid A."/>
            <person name="Henrissat B."/>
            <person name="Grigoriev I.V."/>
            <person name="Hibbett D.S."/>
            <person name="Martin F."/>
        </authorList>
    </citation>
    <scope>NUCLEOTIDE SEQUENCE [LARGE SCALE GENOMIC DNA]</scope>
    <source>
        <strain evidence="8">Ve08.2h10</strain>
    </source>
</reference>
<dbReference type="FunCoup" id="A0A0D0DUW4">
    <property type="interactions" value="56"/>
</dbReference>
<proteinExistence type="predicted"/>
<evidence type="ECO:0000256" key="3">
    <source>
        <dbReference type="ARBA" id="ARBA00022989"/>
    </source>
</evidence>
<evidence type="ECO:0000256" key="4">
    <source>
        <dbReference type="ARBA" id="ARBA00023136"/>
    </source>
</evidence>
<dbReference type="InterPro" id="IPR040153">
    <property type="entry name" value="Rcf2"/>
</dbReference>
<dbReference type="Pfam" id="PF04588">
    <property type="entry name" value="HIG_1_N"/>
    <property type="match status" value="1"/>
</dbReference>
<protein>
    <recommendedName>
        <fullName evidence="6">HIG1 domain-containing protein</fullName>
    </recommendedName>
</protein>
<dbReference type="InterPro" id="IPR007667">
    <property type="entry name" value="Hypoxia_induced_domain"/>
</dbReference>
<feature type="transmembrane region" description="Helical" evidence="5">
    <location>
        <begin position="154"/>
        <end position="173"/>
    </location>
</feature>
<dbReference type="InParanoid" id="A0A0D0DUW4"/>
<dbReference type="Proteomes" id="UP000054538">
    <property type="component" value="Unassembled WGS sequence"/>
</dbReference>
<keyword evidence="4 5" id="KW-0472">Membrane</keyword>
<evidence type="ECO:0000256" key="1">
    <source>
        <dbReference type="ARBA" id="ARBA00004173"/>
    </source>
</evidence>
<evidence type="ECO:0000259" key="6">
    <source>
        <dbReference type="PROSITE" id="PS51503"/>
    </source>
</evidence>
<keyword evidence="8" id="KW-1185">Reference proteome</keyword>
<evidence type="ECO:0000313" key="8">
    <source>
        <dbReference type="Proteomes" id="UP000054538"/>
    </source>
</evidence>
<feature type="domain" description="HIG1" evidence="6">
    <location>
        <begin position="91"/>
        <end position="182"/>
    </location>
</feature>
<feature type="transmembrane region" description="Helical" evidence="5">
    <location>
        <begin position="21"/>
        <end position="39"/>
    </location>
</feature>
<evidence type="ECO:0000256" key="2">
    <source>
        <dbReference type="ARBA" id="ARBA00022692"/>
    </source>
</evidence>